<keyword evidence="5" id="KW-1185">Reference proteome</keyword>
<evidence type="ECO:0000256" key="1">
    <source>
        <dbReference type="SAM" id="MobiDB-lite"/>
    </source>
</evidence>
<reference evidence="4 5" key="1">
    <citation type="journal article" date="2013" name="Curr. Biol.">
        <title>The Genome of the Foraminiferan Reticulomyxa filosa.</title>
        <authorList>
            <person name="Glockner G."/>
            <person name="Hulsmann N."/>
            <person name="Schleicher M."/>
            <person name="Noegel A.A."/>
            <person name="Eichinger L."/>
            <person name="Gallinger C."/>
            <person name="Pawlowski J."/>
            <person name="Sierra R."/>
            <person name="Euteneuer U."/>
            <person name="Pillet L."/>
            <person name="Moustafa A."/>
            <person name="Platzer M."/>
            <person name="Groth M."/>
            <person name="Szafranski K."/>
            <person name="Schliwa M."/>
        </authorList>
    </citation>
    <scope>NUCLEOTIDE SEQUENCE [LARGE SCALE GENOMIC DNA]</scope>
</reference>
<dbReference type="EMBL" id="ASPP01006714">
    <property type="protein sequence ID" value="ETO28358.1"/>
    <property type="molecule type" value="Genomic_DNA"/>
</dbReference>
<evidence type="ECO:0000256" key="2">
    <source>
        <dbReference type="SAM" id="Phobius"/>
    </source>
</evidence>
<feature type="compositionally biased region" description="Low complexity" evidence="1">
    <location>
        <begin position="133"/>
        <end position="146"/>
    </location>
</feature>
<keyword evidence="2" id="KW-0812">Transmembrane</keyword>
<feature type="compositionally biased region" description="Basic and acidic residues" evidence="1">
    <location>
        <begin position="151"/>
        <end position="175"/>
    </location>
</feature>
<proteinExistence type="predicted"/>
<feature type="chain" id="PRO_5004976051" evidence="3">
    <location>
        <begin position="31"/>
        <end position="380"/>
    </location>
</feature>
<evidence type="ECO:0000313" key="5">
    <source>
        <dbReference type="Proteomes" id="UP000023152"/>
    </source>
</evidence>
<dbReference type="Proteomes" id="UP000023152">
    <property type="component" value="Unassembled WGS sequence"/>
</dbReference>
<keyword evidence="2" id="KW-0472">Membrane</keyword>
<evidence type="ECO:0000256" key="3">
    <source>
        <dbReference type="SAM" id="SignalP"/>
    </source>
</evidence>
<gene>
    <name evidence="4" type="ORF">RFI_08777</name>
</gene>
<feature type="compositionally biased region" description="Low complexity" evidence="1">
    <location>
        <begin position="179"/>
        <end position="194"/>
    </location>
</feature>
<feature type="region of interest" description="Disordered" evidence="1">
    <location>
        <begin position="222"/>
        <end position="257"/>
    </location>
</feature>
<comment type="caution">
    <text evidence="4">The sequence shown here is derived from an EMBL/GenBank/DDBJ whole genome shotgun (WGS) entry which is preliminary data.</text>
</comment>
<protein>
    <submittedName>
        <fullName evidence="4">Uncharacterized protein</fullName>
    </submittedName>
</protein>
<feature type="signal peptide" evidence="3">
    <location>
        <begin position="1"/>
        <end position="30"/>
    </location>
</feature>
<organism evidence="4 5">
    <name type="scientific">Reticulomyxa filosa</name>
    <dbReference type="NCBI Taxonomy" id="46433"/>
    <lineage>
        <taxon>Eukaryota</taxon>
        <taxon>Sar</taxon>
        <taxon>Rhizaria</taxon>
        <taxon>Retaria</taxon>
        <taxon>Foraminifera</taxon>
        <taxon>Monothalamids</taxon>
        <taxon>Reticulomyxidae</taxon>
        <taxon>Reticulomyxa</taxon>
    </lineage>
</organism>
<dbReference type="AlphaFoldDB" id="X6NR18"/>
<keyword evidence="3" id="KW-0732">Signal</keyword>
<evidence type="ECO:0000313" key="4">
    <source>
        <dbReference type="EMBL" id="ETO28358.1"/>
    </source>
</evidence>
<sequence>MAKCKSIPSIIKTICLKMVISFILTTKTKATKTPRKTVPAKAASTTITTTKAASTTVTTTKATATTAKATATATKAATTITTKAATTITTKATTITTKATTVTTKAATITTTKAIITTTKATITTKAATTTKQQSQLQSSQQQSQSNNTLKNEKSKKPEKSEKAETIDKSEKGLKDTPTNTANTVKTVNAVNKVNTEESSDTPDQRIQSLLRVRAYRMGLNDPFDMNSHKQGQTTTDPPRIGLAVHPKAKGTQYEKAPPMYLGGVGNTELKRQKKFGRLVGMSFGIFALAIYIYNIKMRVSMDINDVVIKELEAEAMELYQSGKSSKKFGGLTKKSFLFVVKLGPAIRKGRYKLHKEVTFDHKKKKKNHKTIQTFQQFKF</sequence>
<name>X6NR18_RETFI</name>
<keyword evidence="2" id="KW-1133">Transmembrane helix</keyword>
<feature type="transmembrane region" description="Helical" evidence="2">
    <location>
        <begin position="276"/>
        <end position="294"/>
    </location>
</feature>
<accession>X6NR18</accession>
<feature type="region of interest" description="Disordered" evidence="1">
    <location>
        <begin position="133"/>
        <end position="206"/>
    </location>
</feature>